<feature type="domain" description="Fido" evidence="1">
    <location>
        <begin position="1"/>
        <end position="117"/>
    </location>
</feature>
<proteinExistence type="predicted"/>
<gene>
    <name evidence="2" type="ORF">WDU99_12850</name>
</gene>
<name>A0ABU8LD03_9MICO</name>
<accession>A0ABU8LD03</accession>
<dbReference type="PANTHER" id="PTHR39426">
    <property type="entry name" value="HOMOLOGY TO DEATH-ON-CURING PROTEIN OF PHAGE P1"/>
    <property type="match status" value="1"/>
</dbReference>
<dbReference type="SUPFAM" id="SSF140931">
    <property type="entry name" value="Fic-like"/>
    <property type="match status" value="1"/>
</dbReference>
<dbReference type="InterPro" id="IPR053737">
    <property type="entry name" value="Type_II_TA_Toxin"/>
</dbReference>
<dbReference type="Proteomes" id="UP001371224">
    <property type="component" value="Unassembled WGS sequence"/>
</dbReference>
<dbReference type="InterPro" id="IPR006440">
    <property type="entry name" value="Doc"/>
</dbReference>
<dbReference type="RefSeq" id="WP_337332853.1">
    <property type="nucleotide sequence ID" value="NZ_JBBDGM010000011.1"/>
</dbReference>
<dbReference type="Pfam" id="PF02661">
    <property type="entry name" value="Fic"/>
    <property type="match status" value="1"/>
</dbReference>
<evidence type="ECO:0000313" key="2">
    <source>
        <dbReference type="EMBL" id="MEJ1089203.1"/>
    </source>
</evidence>
<reference evidence="2 3" key="1">
    <citation type="submission" date="2024-02" db="EMBL/GenBank/DDBJ databases">
        <authorList>
            <person name="Saticioglu I.B."/>
        </authorList>
    </citation>
    <scope>NUCLEOTIDE SEQUENCE [LARGE SCALE GENOMIC DNA]</scope>
    <source>
        <strain evidence="2 3">Mu-80</strain>
    </source>
</reference>
<dbReference type="PANTHER" id="PTHR39426:SF1">
    <property type="entry name" value="HOMOLOGY TO DEATH-ON-CURING PROTEIN OF PHAGE P1"/>
    <property type="match status" value="1"/>
</dbReference>
<evidence type="ECO:0000259" key="1">
    <source>
        <dbReference type="PROSITE" id="PS51459"/>
    </source>
</evidence>
<protein>
    <submittedName>
        <fullName evidence="2">Type II toxin-antitoxin system death-on-curing family toxin</fullName>
    </submittedName>
</protein>
<dbReference type="Gene3D" id="1.20.120.1870">
    <property type="entry name" value="Fic/DOC protein, Fido domain"/>
    <property type="match status" value="1"/>
</dbReference>
<comment type="caution">
    <text evidence="2">The sequence shown here is derived from an EMBL/GenBank/DDBJ whole genome shotgun (WGS) entry which is preliminary data.</text>
</comment>
<dbReference type="InterPro" id="IPR036597">
    <property type="entry name" value="Fido-like_dom_sf"/>
</dbReference>
<dbReference type="NCBIfam" id="TIGR01550">
    <property type="entry name" value="DOC_P1"/>
    <property type="match status" value="1"/>
</dbReference>
<dbReference type="EMBL" id="JBBDGM010000011">
    <property type="protein sequence ID" value="MEJ1089203.1"/>
    <property type="molecule type" value="Genomic_DNA"/>
</dbReference>
<organism evidence="2 3">
    <name type="scientific">Microbacterium bandirmense</name>
    <dbReference type="NCBI Taxonomy" id="3122050"/>
    <lineage>
        <taxon>Bacteria</taxon>
        <taxon>Bacillati</taxon>
        <taxon>Actinomycetota</taxon>
        <taxon>Actinomycetes</taxon>
        <taxon>Micrococcales</taxon>
        <taxon>Microbacteriaceae</taxon>
        <taxon>Microbacterium</taxon>
    </lineage>
</organism>
<dbReference type="InterPro" id="IPR003812">
    <property type="entry name" value="Fido"/>
</dbReference>
<keyword evidence="3" id="KW-1185">Reference proteome</keyword>
<evidence type="ECO:0000313" key="3">
    <source>
        <dbReference type="Proteomes" id="UP001371224"/>
    </source>
</evidence>
<sequence>MVEYIEPAQAIAVVEKLGLHVRDEGLLFSALARPSASMFGTDAYVTIEQKAAALLSSLSQNHPLFDGNKRLSLVLTLIFLRLNGFALDFSDDDAFDLVLNAAQSQMTVDELAQVIATGIRAES</sequence>
<dbReference type="PROSITE" id="PS51459">
    <property type="entry name" value="FIDO"/>
    <property type="match status" value="1"/>
</dbReference>